<feature type="repeat" description="ANK" evidence="3">
    <location>
        <begin position="51"/>
        <end position="79"/>
    </location>
</feature>
<dbReference type="PANTHER" id="PTHR24198">
    <property type="entry name" value="ANKYRIN REPEAT AND PROTEIN KINASE DOMAIN-CONTAINING PROTEIN"/>
    <property type="match status" value="1"/>
</dbReference>
<dbReference type="InterPro" id="IPR002110">
    <property type="entry name" value="Ankyrin_rpt"/>
</dbReference>
<reference evidence="4" key="1">
    <citation type="submission" date="2022-07" db="EMBL/GenBank/DDBJ databases">
        <title>Genome Sequence of Xylaria arbuscula.</title>
        <authorList>
            <person name="Buettner E."/>
        </authorList>
    </citation>
    <scope>NUCLEOTIDE SEQUENCE</scope>
    <source>
        <strain evidence="4">VT107</strain>
    </source>
</reference>
<dbReference type="AlphaFoldDB" id="A0A9W8NJ30"/>
<evidence type="ECO:0000313" key="5">
    <source>
        <dbReference type="Proteomes" id="UP001148614"/>
    </source>
</evidence>
<dbReference type="PROSITE" id="PS50088">
    <property type="entry name" value="ANK_REPEAT"/>
    <property type="match status" value="2"/>
</dbReference>
<organism evidence="4 5">
    <name type="scientific">Xylaria arbuscula</name>
    <dbReference type="NCBI Taxonomy" id="114810"/>
    <lineage>
        <taxon>Eukaryota</taxon>
        <taxon>Fungi</taxon>
        <taxon>Dikarya</taxon>
        <taxon>Ascomycota</taxon>
        <taxon>Pezizomycotina</taxon>
        <taxon>Sordariomycetes</taxon>
        <taxon>Xylariomycetidae</taxon>
        <taxon>Xylariales</taxon>
        <taxon>Xylariaceae</taxon>
        <taxon>Xylaria</taxon>
    </lineage>
</organism>
<evidence type="ECO:0008006" key="6">
    <source>
        <dbReference type="Google" id="ProtNLM"/>
    </source>
</evidence>
<dbReference type="SUPFAM" id="SSF48403">
    <property type="entry name" value="Ankyrin repeat"/>
    <property type="match status" value="3"/>
</dbReference>
<name>A0A9W8NJ30_9PEZI</name>
<dbReference type="Pfam" id="PF13637">
    <property type="entry name" value="Ank_4"/>
    <property type="match status" value="2"/>
</dbReference>
<gene>
    <name evidence="4" type="ORF">NPX13_g2977</name>
</gene>
<dbReference type="Pfam" id="PF12796">
    <property type="entry name" value="Ank_2"/>
    <property type="match status" value="1"/>
</dbReference>
<dbReference type="InterPro" id="IPR036770">
    <property type="entry name" value="Ankyrin_rpt-contain_sf"/>
</dbReference>
<dbReference type="PROSITE" id="PS50297">
    <property type="entry name" value="ANK_REP_REGION"/>
    <property type="match status" value="2"/>
</dbReference>
<dbReference type="PANTHER" id="PTHR24198:SF165">
    <property type="entry name" value="ANKYRIN REPEAT-CONTAINING PROTEIN-RELATED"/>
    <property type="match status" value="1"/>
</dbReference>
<dbReference type="EMBL" id="JANPWZ010000340">
    <property type="protein sequence ID" value="KAJ3577596.1"/>
    <property type="molecule type" value="Genomic_DNA"/>
</dbReference>
<evidence type="ECO:0000256" key="3">
    <source>
        <dbReference type="PROSITE-ProRule" id="PRU00023"/>
    </source>
</evidence>
<dbReference type="Gene3D" id="1.25.40.20">
    <property type="entry name" value="Ankyrin repeat-containing domain"/>
    <property type="match status" value="3"/>
</dbReference>
<keyword evidence="2 3" id="KW-0040">ANK repeat</keyword>
<accession>A0A9W8NJ30</accession>
<dbReference type="SMART" id="SM00248">
    <property type="entry name" value="ANK"/>
    <property type="match status" value="9"/>
</dbReference>
<dbReference type="Proteomes" id="UP001148614">
    <property type="component" value="Unassembled WGS sequence"/>
</dbReference>
<evidence type="ECO:0000256" key="1">
    <source>
        <dbReference type="ARBA" id="ARBA00022737"/>
    </source>
</evidence>
<comment type="caution">
    <text evidence="4">The sequence shown here is derived from an EMBL/GenBank/DDBJ whole genome shotgun (WGS) entry which is preliminary data.</text>
</comment>
<dbReference type="Pfam" id="PF00023">
    <property type="entry name" value="Ank"/>
    <property type="match status" value="1"/>
</dbReference>
<protein>
    <recommendedName>
        <fullName evidence="6">Ankyrin</fullName>
    </recommendedName>
</protein>
<evidence type="ECO:0000313" key="4">
    <source>
        <dbReference type="EMBL" id="KAJ3577596.1"/>
    </source>
</evidence>
<evidence type="ECO:0000256" key="2">
    <source>
        <dbReference type="ARBA" id="ARBA00023043"/>
    </source>
</evidence>
<keyword evidence="5" id="KW-1185">Reference proteome</keyword>
<sequence>MIRYGPPSPFPQEAALHACILAGDHQRLINLLWQGPRVHDINYSFHDIGPPLHYAASRGDIESVDLLLRAGANPKIVTPGNSHNLTALGIATLHGYRDIVNIIWPFENPTKSERGQQIRQDLLVLAAREGHLPVVHLVLTLSQDWSERTRGQAFLEATRRWHLNVVTFLLGWLRIEQSIILEALQYVIGYKPVPSSPGLSQSGAIQNPNRKSLLELLINNVANVNAHIFKDTPLIYYLAENTNSVKALEILLLKGADPNQTNVEGRSTLHVLTKSVPVDTSGDWTYAQLDQAIRLLLRHKASPSQQDKNGEAPIHWAAYAFTYGLFRLYLFSLPEERRRHVLQMRNHYGETLLHFASAACCTEIMAFLISQGLDVNAVNSNGWRPLMCTMIPSKKLFPSGPIGRTNPSMRERVEAARLLLSHGADPTTTTKEGWTPLHGLALHRGDDDLGFDLARELLSRGVDPNCRATLLTPRFDMIELDLPWGYRLPKMIARPQSWGLVSRPGLQPIHWAVERSSVGVIRALLAHKITLSPKDKEICRDMVNGSKSIGGDQKLMEILHKFLNPDGEEDKE</sequence>
<proteinExistence type="predicted"/>
<keyword evidence="1" id="KW-0677">Repeat</keyword>
<feature type="repeat" description="ANK" evidence="3">
    <location>
        <begin position="348"/>
        <end position="380"/>
    </location>
</feature>